<dbReference type="Gene3D" id="1.10.3730.20">
    <property type="match status" value="2"/>
</dbReference>
<dbReference type="HOGENOM" id="CLU_648007_0_0_1"/>
<evidence type="ECO:0000256" key="3">
    <source>
        <dbReference type="ARBA" id="ARBA00022989"/>
    </source>
</evidence>
<feature type="transmembrane region" description="Helical" evidence="6">
    <location>
        <begin position="30"/>
        <end position="52"/>
    </location>
</feature>
<dbReference type="GeneID" id="17268909"/>
<dbReference type="PANTHER" id="PTHR12570">
    <property type="match status" value="1"/>
</dbReference>
<dbReference type="EnsemblProtists" id="EOD31756">
    <property type="protein sequence ID" value="EOD31756"/>
    <property type="gene ID" value="EMIHUDRAFT_442083"/>
</dbReference>
<feature type="compositionally biased region" description="Acidic residues" evidence="5">
    <location>
        <begin position="413"/>
        <end position="424"/>
    </location>
</feature>
<evidence type="ECO:0000256" key="2">
    <source>
        <dbReference type="ARBA" id="ARBA00022692"/>
    </source>
</evidence>
<evidence type="ECO:0000256" key="4">
    <source>
        <dbReference type="ARBA" id="ARBA00023136"/>
    </source>
</evidence>
<name>A0A0D3JIM4_EMIH1</name>
<feature type="transmembrane region" description="Helical" evidence="6">
    <location>
        <begin position="132"/>
        <end position="149"/>
    </location>
</feature>
<dbReference type="AlphaFoldDB" id="A0A0D3JIM4"/>
<dbReference type="RefSeq" id="XP_005775788.1">
    <property type="nucleotide sequence ID" value="XM_005775731.1"/>
</dbReference>
<feature type="transmembrane region" description="Helical" evidence="6">
    <location>
        <begin position="330"/>
        <end position="347"/>
    </location>
</feature>
<feature type="transmembrane region" description="Helical" evidence="6">
    <location>
        <begin position="169"/>
        <end position="192"/>
    </location>
</feature>
<feature type="region of interest" description="Disordered" evidence="5">
    <location>
        <begin position="1"/>
        <end position="26"/>
    </location>
</feature>
<dbReference type="KEGG" id="ehx:EMIHUDRAFT_442083"/>
<feature type="transmembrane region" description="Helical" evidence="6">
    <location>
        <begin position="73"/>
        <end position="95"/>
    </location>
</feature>
<keyword evidence="8" id="KW-1185">Reference proteome</keyword>
<organism evidence="7 8">
    <name type="scientific">Emiliania huxleyi (strain CCMP1516)</name>
    <dbReference type="NCBI Taxonomy" id="280463"/>
    <lineage>
        <taxon>Eukaryota</taxon>
        <taxon>Haptista</taxon>
        <taxon>Haptophyta</taxon>
        <taxon>Prymnesiophyceae</taxon>
        <taxon>Isochrysidales</taxon>
        <taxon>Noelaerhabdaceae</taxon>
        <taxon>Emiliania</taxon>
    </lineage>
</organism>
<proteinExistence type="predicted"/>
<evidence type="ECO:0000256" key="1">
    <source>
        <dbReference type="ARBA" id="ARBA00004141"/>
    </source>
</evidence>
<evidence type="ECO:0000256" key="6">
    <source>
        <dbReference type="SAM" id="Phobius"/>
    </source>
</evidence>
<keyword evidence="4 6" id="KW-0472">Membrane</keyword>
<accession>A0A0D3JIM4</accession>
<dbReference type="GO" id="GO:0015095">
    <property type="term" value="F:magnesium ion transmembrane transporter activity"/>
    <property type="evidence" value="ECO:0007669"/>
    <property type="project" value="InterPro"/>
</dbReference>
<comment type="subcellular location">
    <subcellularLocation>
        <location evidence="1">Membrane</location>
        <topology evidence="1">Multi-pass membrane protein</topology>
    </subcellularLocation>
</comment>
<feature type="transmembrane region" description="Helical" evidence="6">
    <location>
        <begin position="258"/>
        <end position="278"/>
    </location>
</feature>
<dbReference type="EnsemblProtists" id="EOD23359">
    <property type="protein sequence ID" value="EOD23359"/>
    <property type="gene ID" value="EMIHUDRAFT_444136"/>
</dbReference>
<evidence type="ECO:0000313" key="7">
    <source>
        <dbReference type="EnsemblProtists" id="EOD23359"/>
    </source>
</evidence>
<dbReference type="OMA" id="ASLMIMK"/>
<sequence>MLPPPSLPPSLPPPSLPPPPLSPPEDSPAWHQPVGIGIVLLGCLFNAASLMIMKYSADTEKRKTVFFPPRRPWLYLGIALLLISAAGLAPAALALLPLAMVAPFGGVTIVFSALLAATGVCKVREPLSRAQIVFILAITAGVTLVSFFGPKEEKVITTEILEEHFKQTAFLAFAITAWVFLVVFCTTQHLPFAAQERCRLSAALKRCRLSTKTIAVGDGFAAALFGAFSQTFLKMVAEVAEVTISQDGEKAGEAWTSWIPYISILGLVVCAPMQLILLNLTLRAMPVQYAVPLYQSLLMIATMTTSGLFFKEFSDEAWACKQDTCGLYPSLFGAGVLIALVGLIGLSRRADGKGAELADLPHPGAEAVAVAADEISEAFGVEEVSTPPGGGEREISEPPPYGARRVGESTEQLVDDDQDADARV</sequence>
<dbReference type="KEGG" id="ehx:EMIHUDRAFT_444136"/>
<feature type="transmembrane region" description="Helical" evidence="6">
    <location>
        <begin position="290"/>
        <end position="310"/>
    </location>
</feature>
<dbReference type="PANTHER" id="PTHR12570:SF65">
    <property type="entry name" value="MAGNESIUM TRANSPORTER NIPA9-RELATED"/>
    <property type="match status" value="1"/>
</dbReference>
<dbReference type="RefSeq" id="XP_005784185.1">
    <property type="nucleotide sequence ID" value="XM_005784128.1"/>
</dbReference>
<feature type="transmembrane region" description="Helical" evidence="6">
    <location>
        <begin position="213"/>
        <end position="233"/>
    </location>
</feature>
<reference evidence="7" key="2">
    <citation type="submission" date="2024-10" db="UniProtKB">
        <authorList>
            <consortium name="EnsemblProtists"/>
        </authorList>
    </citation>
    <scope>IDENTIFICATION</scope>
</reference>
<dbReference type="Proteomes" id="UP000013827">
    <property type="component" value="Unassembled WGS sequence"/>
</dbReference>
<dbReference type="GO" id="GO:0016020">
    <property type="term" value="C:membrane"/>
    <property type="evidence" value="ECO:0007669"/>
    <property type="project" value="UniProtKB-SubCell"/>
</dbReference>
<protein>
    <recommendedName>
        <fullName evidence="9">Magnesium transporter</fullName>
    </recommendedName>
</protein>
<dbReference type="GeneID" id="17277029"/>
<feature type="region of interest" description="Disordered" evidence="5">
    <location>
        <begin position="380"/>
        <end position="424"/>
    </location>
</feature>
<dbReference type="InterPro" id="IPR037185">
    <property type="entry name" value="EmrE-like"/>
</dbReference>
<keyword evidence="2 6" id="KW-0812">Transmembrane</keyword>
<reference evidence="8" key="1">
    <citation type="journal article" date="2013" name="Nature">
        <title>Pan genome of the phytoplankton Emiliania underpins its global distribution.</title>
        <authorList>
            <person name="Read B.A."/>
            <person name="Kegel J."/>
            <person name="Klute M.J."/>
            <person name="Kuo A."/>
            <person name="Lefebvre S.C."/>
            <person name="Maumus F."/>
            <person name="Mayer C."/>
            <person name="Miller J."/>
            <person name="Monier A."/>
            <person name="Salamov A."/>
            <person name="Young J."/>
            <person name="Aguilar M."/>
            <person name="Claverie J.M."/>
            <person name="Frickenhaus S."/>
            <person name="Gonzalez K."/>
            <person name="Herman E.K."/>
            <person name="Lin Y.C."/>
            <person name="Napier J."/>
            <person name="Ogata H."/>
            <person name="Sarno A.F."/>
            <person name="Shmutz J."/>
            <person name="Schroeder D."/>
            <person name="de Vargas C."/>
            <person name="Verret F."/>
            <person name="von Dassow P."/>
            <person name="Valentin K."/>
            <person name="Van de Peer Y."/>
            <person name="Wheeler G."/>
            <person name="Dacks J.B."/>
            <person name="Delwiche C.F."/>
            <person name="Dyhrman S.T."/>
            <person name="Glockner G."/>
            <person name="John U."/>
            <person name="Richards T."/>
            <person name="Worden A.Z."/>
            <person name="Zhang X."/>
            <person name="Grigoriev I.V."/>
            <person name="Allen A.E."/>
            <person name="Bidle K."/>
            <person name="Borodovsky M."/>
            <person name="Bowler C."/>
            <person name="Brownlee C."/>
            <person name="Cock J.M."/>
            <person name="Elias M."/>
            <person name="Gladyshev V.N."/>
            <person name="Groth M."/>
            <person name="Guda C."/>
            <person name="Hadaegh A."/>
            <person name="Iglesias-Rodriguez M.D."/>
            <person name="Jenkins J."/>
            <person name="Jones B.M."/>
            <person name="Lawson T."/>
            <person name="Leese F."/>
            <person name="Lindquist E."/>
            <person name="Lobanov A."/>
            <person name="Lomsadze A."/>
            <person name="Malik S.B."/>
            <person name="Marsh M.E."/>
            <person name="Mackinder L."/>
            <person name="Mock T."/>
            <person name="Mueller-Roeber B."/>
            <person name="Pagarete A."/>
            <person name="Parker M."/>
            <person name="Probert I."/>
            <person name="Quesneville H."/>
            <person name="Raines C."/>
            <person name="Rensing S.A."/>
            <person name="Riano-Pachon D.M."/>
            <person name="Richier S."/>
            <person name="Rokitta S."/>
            <person name="Shiraiwa Y."/>
            <person name="Soanes D.M."/>
            <person name="van der Giezen M."/>
            <person name="Wahlund T.M."/>
            <person name="Williams B."/>
            <person name="Wilson W."/>
            <person name="Wolfe G."/>
            <person name="Wurch L.L."/>
        </authorList>
    </citation>
    <scope>NUCLEOTIDE SEQUENCE</scope>
</reference>
<dbReference type="PaxDb" id="2903-EOD23359"/>
<evidence type="ECO:0000256" key="5">
    <source>
        <dbReference type="SAM" id="MobiDB-lite"/>
    </source>
</evidence>
<keyword evidence="3 6" id="KW-1133">Transmembrane helix</keyword>
<dbReference type="InterPro" id="IPR008521">
    <property type="entry name" value="Mg_trans_NIPA"/>
</dbReference>
<evidence type="ECO:0008006" key="9">
    <source>
        <dbReference type="Google" id="ProtNLM"/>
    </source>
</evidence>
<evidence type="ECO:0000313" key="8">
    <source>
        <dbReference type="Proteomes" id="UP000013827"/>
    </source>
</evidence>
<dbReference type="Pfam" id="PF05653">
    <property type="entry name" value="Mg_trans_NIPA"/>
    <property type="match status" value="2"/>
</dbReference>
<feature type="transmembrane region" description="Helical" evidence="6">
    <location>
        <begin position="101"/>
        <end position="120"/>
    </location>
</feature>
<dbReference type="SUPFAM" id="SSF103481">
    <property type="entry name" value="Multidrug resistance efflux transporter EmrE"/>
    <property type="match status" value="1"/>
</dbReference>